<reference evidence="2 3" key="1">
    <citation type="submission" date="2024-01" db="EMBL/GenBank/DDBJ databases">
        <title>Comparative genomics of Cryptococcus and Kwoniella reveals pathogenesis evolution and contrasting modes of karyotype evolution via chromosome fusion or intercentromeric recombination.</title>
        <authorList>
            <person name="Coelho M.A."/>
            <person name="David-Palma M."/>
            <person name="Shea T."/>
            <person name="Bowers K."/>
            <person name="McGinley-Smith S."/>
            <person name="Mohammad A.W."/>
            <person name="Gnirke A."/>
            <person name="Yurkov A.M."/>
            <person name="Nowrousian M."/>
            <person name="Sun S."/>
            <person name="Cuomo C.A."/>
            <person name="Heitman J."/>
        </authorList>
    </citation>
    <scope>NUCLEOTIDE SEQUENCE [LARGE SCALE GENOMIC DNA]</scope>
    <source>
        <strain evidence="2">CBS 11374</strain>
    </source>
</reference>
<feature type="compositionally biased region" description="Polar residues" evidence="1">
    <location>
        <begin position="219"/>
        <end position="229"/>
    </location>
</feature>
<feature type="compositionally biased region" description="Polar residues" evidence="1">
    <location>
        <begin position="188"/>
        <end position="205"/>
    </location>
</feature>
<feature type="compositionally biased region" description="Polar residues" evidence="1">
    <location>
        <begin position="147"/>
        <end position="166"/>
    </location>
</feature>
<feature type="compositionally biased region" description="Polar residues" evidence="1">
    <location>
        <begin position="118"/>
        <end position="127"/>
    </location>
</feature>
<feature type="compositionally biased region" description="Basic and acidic residues" evidence="1">
    <location>
        <begin position="330"/>
        <end position="343"/>
    </location>
</feature>
<proteinExistence type="predicted"/>
<feature type="compositionally biased region" description="Gly residues" evidence="1">
    <location>
        <begin position="344"/>
        <end position="354"/>
    </location>
</feature>
<keyword evidence="3" id="KW-1185">Reference proteome</keyword>
<protein>
    <recommendedName>
        <fullName evidence="4">Dehydrin</fullName>
    </recommendedName>
</protein>
<feature type="compositionally biased region" description="Gly residues" evidence="1">
    <location>
        <begin position="84"/>
        <end position="94"/>
    </location>
</feature>
<organism evidence="2 3">
    <name type="scientific">Kwoniella shivajii</name>
    <dbReference type="NCBI Taxonomy" id="564305"/>
    <lineage>
        <taxon>Eukaryota</taxon>
        <taxon>Fungi</taxon>
        <taxon>Dikarya</taxon>
        <taxon>Basidiomycota</taxon>
        <taxon>Agaricomycotina</taxon>
        <taxon>Tremellomycetes</taxon>
        <taxon>Tremellales</taxon>
        <taxon>Cryptococcaceae</taxon>
        <taxon>Kwoniella</taxon>
    </lineage>
</organism>
<name>A0ABZ1D220_9TREE</name>
<evidence type="ECO:0000313" key="2">
    <source>
        <dbReference type="EMBL" id="WRT68062.1"/>
    </source>
</evidence>
<feature type="compositionally biased region" description="Gly residues" evidence="1">
    <location>
        <begin position="236"/>
        <end position="245"/>
    </location>
</feature>
<gene>
    <name evidence="2" type="ORF">IL334_005037</name>
</gene>
<accession>A0ABZ1D220</accession>
<feature type="compositionally biased region" description="Gly residues" evidence="1">
    <location>
        <begin position="265"/>
        <end position="313"/>
    </location>
</feature>
<evidence type="ECO:0008006" key="4">
    <source>
        <dbReference type="Google" id="ProtNLM"/>
    </source>
</evidence>
<sequence>MSHNEQQAAKPSIGQKIGGGIEELVGKVTSNPGKVAEGEAKKNGFAGPPGGAQGYNHTLHEGQNPGGPVGEHAVDAKHSHAGQHGAGAATGTGIAGEHDHDHKSHTGPRSHTGEGGILSNNNSNAPHSNVGHNEHQHQQHGINNQQTPFPSSTAQGAGLGNHSQQGHAYDGVGRPFQGQHSGLGGGEISSSTRNHESTGLGSSHGQHGEGFGAPGASGLTGNHNHNNALTGDHNHGGIGGTGIGHNHGTSGIAGHNQGLPLGQEKFGGGGPEGIIGGQGHNGQQGISGGHHDGLTGGQGHQGITGQGHQGIAGQGRDEFTSGQGHQGLTGEHRQGLTGDHREGLTGGQGQGHHLGQGQNQSHLPGSGLGGNQSGLEGERRY</sequence>
<dbReference type="EMBL" id="CP141886">
    <property type="protein sequence ID" value="WRT68062.1"/>
    <property type="molecule type" value="Genomic_DNA"/>
</dbReference>
<evidence type="ECO:0000313" key="3">
    <source>
        <dbReference type="Proteomes" id="UP001329825"/>
    </source>
</evidence>
<feature type="region of interest" description="Disordered" evidence="1">
    <location>
        <begin position="30"/>
        <end position="381"/>
    </location>
</feature>
<dbReference type="GeneID" id="87957168"/>
<dbReference type="RefSeq" id="XP_062792802.1">
    <property type="nucleotide sequence ID" value="XM_062936751.1"/>
</dbReference>
<dbReference type="Proteomes" id="UP001329825">
    <property type="component" value="Chromosome 6"/>
</dbReference>
<evidence type="ECO:0000256" key="1">
    <source>
        <dbReference type="SAM" id="MobiDB-lite"/>
    </source>
</evidence>